<evidence type="ECO:0008006" key="5">
    <source>
        <dbReference type="Google" id="ProtNLM"/>
    </source>
</evidence>
<feature type="non-terminal residue" evidence="2">
    <location>
        <position position="1"/>
    </location>
</feature>
<evidence type="ECO:0000313" key="2">
    <source>
        <dbReference type="EMBL" id="CAF1288892.1"/>
    </source>
</evidence>
<dbReference type="Proteomes" id="UP000663829">
    <property type="component" value="Unassembled WGS sequence"/>
</dbReference>
<protein>
    <recommendedName>
        <fullName evidence="5">HTH psq-type domain-containing protein</fullName>
    </recommendedName>
</protein>
<dbReference type="AlphaFoldDB" id="A0A815CTR5"/>
<keyword evidence="4" id="KW-1185">Reference proteome</keyword>
<proteinExistence type="predicted"/>
<name>A0A815CTR5_9BILA</name>
<reference evidence="2" key="1">
    <citation type="submission" date="2021-02" db="EMBL/GenBank/DDBJ databases">
        <authorList>
            <person name="Nowell W R."/>
        </authorList>
    </citation>
    <scope>NUCLEOTIDE SEQUENCE</scope>
</reference>
<feature type="region of interest" description="Disordered" evidence="1">
    <location>
        <begin position="373"/>
        <end position="427"/>
    </location>
</feature>
<feature type="region of interest" description="Disordered" evidence="1">
    <location>
        <begin position="44"/>
        <end position="67"/>
    </location>
</feature>
<evidence type="ECO:0000313" key="3">
    <source>
        <dbReference type="EMBL" id="CAF4092958.1"/>
    </source>
</evidence>
<dbReference type="EMBL" id="CAJNOQ010011959">
    <property type="protein sequence ID" value="CAF1288892.1"/>
    <property type="molecule type" value="Genomic_DNA"/>
</dbReference>
<dbReference type="Gene3D" id="1.10.10.60">
    <property type="entry name" value="Homeodomain-like"/>
    <property type="match status" value="1"/>
</dbReference>
<comment type="caution">
    <text evidence="2">The sequence shown here is derived from an EMBL/GenBank/DDBJ whole genome shotgun (WGS) entry which is preliminary data.</text>
</comment>
<dbReference type="EMBL" id="CAJOBC010031670">
    <property type="protein sequence ID" value="CAF4092958.1"/>
    <property type="molecule type" value="Genomic_DNA"/>
</dbReference>
<sequence length="660" mass="74836">MVRNYIRKTPGPTYSEEDVSKALEKIENKEMTLRQSAERPFKIPPGTLSARISRKSTPQVGRPTSLTQPQEAHLVKLIITLQGYGELTTSRFSNGAPTRDWYYGFVKRWKDTLKLMNSMKLEKVRAQGVTTETVNGGFAKLHSVLLKLNLFDKPQQIYNCDELGFNDDPGKKKVLVSRETKYANQQVCGDVEADILKVQGIHNVLCLLHTPNVLSILDLDCNEVDEIKQNACFKLNNGEFVIKQGVKGNLEDLAGALKTKNDKYKKRLQVQRELLPPSTINGNNNISQITSLTTTPSITMVTSKCLTVNDHITFIKEYIEKHSRKIFDSMVLKEGEHYRLTVTLSENTFEARIKCQCGDTLNLPLRDDKPYEKKVVDNTSNNITPSLSPPSITTASPNSDNTKTTTRAKRKREHTCSSTPSPPSSATKLEMDVDLFDDIPCDLLSITNETFFQLTEQLAGDIEADILKVQGINNIHSLLRAKDLFLIFQLDCDELNNLKTRACLKLKTGEYIIRPGIKQNLDYCISLFKNKIQEQHQQQLTGELLISTVTSIPMNDEAHLFLNTFIDNINKNTRRSKNNYQYDLHVRSFASCVFTLGGRNAYEFLRINLPGTFPSISALESYDNEFYSKIEECDFRFDALNRYLQSINSKFAYSSRTALV</sequence>
<organism evidence="2 4">
    <name type="scientific">Didymodactylos carnosus</name>
    <dbReference type="NCBI Taxonomy" id="1234261"/>
    <lineage>
        <taxon>Eukaryota</taxon>
        <taxon>Metazoa</taxon>
        <taxon>Spiralia</taxon>
        <taxon>Gnathifera</taxon>
        <taxon>Rotifera</taxon>
        <taxon>Eurotatoria</taxon>
        <taxon>Bdelloidea</taxon>
        <taxon>Philodinida</taxon>
        <taxon>Philodinidae</taxon>
        <taxon>Didymodactylos</taxon>
    </lineage>
</organism>
<accession>A0A815CTR5</accession>
<feature type="compositionally biased region" description="Polar residues" evidence="1">
    <location>
        <begin position="377"/>
        <end position="401"/>
    </location>
</feature>
<feature type="compositionally biased region" description="Polar residues" evidence="1">
    <location>
        <begin position="55"/>
        <end position="67"/>
    </location>
</feature>
<dbReference type="OrthoDB" id="10035668at2759"/>
<gene>
    <name evidence="2" type="ORF">GPM918_LOCUS27932</name>
    <name evidence="3" type="ORF">SRO942_LOCUS28355</name>
</gene>
<dbReference type="Proteomes" id="UP000681722">
    <property type="component" value="Unassembled WGS sequence"/>
</dbReference>
<evidence type="ECO:0000313" key="4">
    <source>
        <dbReference type="Proteomes" id="UP000663829"/>
    </source>
</evidence>
<evidence type="ECO:0000256" key="1">
    <source>
        <dbReference type="SAM" id="MobiDB-lite"/>
    </source>
</evidence>